<dbReference type="OrthoDB" id="9795543at2"/>
<protein>
    <submittedName>
        <fullName evidence="5">Dehydrogenase</fullName>
    </submittedName>
</protein>
<gene>
    <name evidence="5" type="ORF">DF185_01570</name>
</gene>
<evidence type="ECO:0000259" key="3">
    <source>
        <dbReference type="Pfam" id="PF01408"/>
    </source>
</evidence>
<comment type="caution">
    <text evidence="5">The sequence shown here is derived from an EMBL/GenBank/DDBJ whole genome shotgun (WGS) entry which is preliminary data.</text>
</comment>
<dbReference type="Gene3D" id="3.30.360.10">
    <property type="entry name" value="Dihydrodipicolinate Reductase, domain 2"/>
    <property type="match status" value="1"/>
</dbReference>
<sequence>MTVNWGILGAGKIAGKFANDFKVVPNGKIIAVASRSELKANDFSNQYDIEHSYSSYESMMQNPDIQIVYVATPHNFHFEHASLCLNSGKAVLCEKPVCVNSEEFEALSRLAKEKNLFFMEGMWTYYLPAILKTMEWIHSGKIGDVMQLQVSFGFVGNMNKEGRLANPNLAGGALLDIGIYGVAISELVFNDKIESIQSLAHIGSTGVDEYNSIQLKYANGGIAQISSSFLSNMKNEAVIYGTKGRIEIPKFWMAKKTKLITNDEILEFEDQSKEMGYNYEAYAVGELLKKGKLESSIVPIWKSKKILSILDEIRDQFKLKYPFEN</sequence>
<dbReference type="PANTHER" id="PTHR22604:SF105">
    <property type="entry name" value="TRANS-1,2-DIHYDROBENZENE-1,2-DIOL DEHYDROGENASE"/>
    <property type="match status" value="1"/>
</dbReference>
<organism evidence="5 6">
    <name type="scientific">Marinifilum breve</name>
    <dbReference type="NCBI Taxonomy" id="2184082"/>
    <lineage>
        <taxon>Bacteria</taxon>
        <taxon>Pseudomonadati</taxon>
        <taxon>Bacteroidota</taxon>
        <taxon>Bacteroidia</taxon>
        <taxon>Marinilabiliales</taxon>
        <taxon>Marinifilaceae</taxon>
    </lineage>
</organism>
<dbReference type="Proteomes" id="UP000248079">
    <property type="component" value="Unassembled WGS sequence"/>
</dbReference>
<dbReference type="InterPro" id="IPR000683">
    <property type="entry name" value="Gfo/Idh/MocA-like_OxRdtase_N"/>
</dbReference>
<dbReference type="GO" id="GO:0000166">
    <property type="term" value="F:nucleotide binding"/>
    <property type="evidence" value="ECO:0007669"/>
    <property type="project" value="InterPro"/>
</dbReference>
<name>A0A2V4A279_9BACT</name>
<dbReference type="SUPFAM" id="SSF51735">
    <property type="entry name" value="NAD(P)-binding Rossmann-fold domains"/>
    <property type="match status" value="1"/>
</dbReference>
<dbReference type="InterPro" id="IPR055170">
    <property type="entry name" value="GFO_IDH_MocA-like_dom"/>
</dbReference>
<accession>A0A2V4A279</accession>
<dbReference type="PANTHER" id="PTHR22604">
    <property type="entry name" value="OXIDOREDUCTASES"/>
    <property type="match status" value="1"/>
</dbReference>
<dbReference type="InterPro" id="IPR050984">
    <property type="entry name" value="Gfo/Idh/MocA_domain"/>
</dbReference>
<evidence type="ECO:0000313" key="6">
    <source>
        <dbReference type="Proteomes" id="UP000248079"/>
    </source>
</evidence>
<evidence type="ECO:0000256" key="1">
    <source>
        <dbReference type="ARBA" id="ARBA00010928"/>
    </source>
</evidence>
<proteinExistence type="inferred from homology"/>
<evidence type="ECO:0000259" key="4">
    <source>
        <dbReference type="Pfam" id="PF22725"/>
    </source>
</evidence>
<dbReference type="Pfam" id="PF22725">
    <property type="entry name" value="GFO_IDH_MocA_C3"/>
    <property type="match status" value="1"/>
</dbReference>
<evidence type="ECO:0000256" key="2">
    <source>
        <dbReference type="ARBA" id="ARBA00023002"/>
    </source>
</evidence>
<dbReference type="AlphaFoldDB" id="A0A2V4A279"/>
<keyword evidence="6" id="KW-1185">Reference proteome</keyword>
<dbReference type="SUPFAM" id="SSF55347">
    <property type="entry name" value="Glyceraldehyde-3-phosphate dehydrogenase-like, C-terminal domain"/>
    <property type="match status" value="1"/>
</dbReference>
<reference evidence="5 6" key="1">
    <citation type="submission" date="2018-05" db="EMBL/GenBank/DDBJ databases">
        <title>Marinifilum breve JC075T sp. nov., a marine bacterium isolated from Yongle Blue Hole in the South China Sea.</title>
        <authorList>
            <person name="Fu T."/>
        </authorList>
    </citation>
    <scope>NUCLEOTIDE SEQUENCE [LARGE SCALE GENOMIC DNA]</scope>
    <source>
        <strain evidence="5 6">JC075</strain>
    </source>
</reference>
<keyword evidence="2" id="KW-0560">Oxidoreductase</keyword>
<dbReference type="InterPro" id="IPR036291">
    <property type="entry name" value="NAD(P)-bd_dom_sf"/>
</dbReference>
<comment type="similarity">
    <text evidence="1">Belongs to the Gfo/Idh/MocA family.</text>
</comment>
<dbReference type="GO" id="GO:0016491">
    <property type="term" value="F:oxidoreductase activity"/>
    <property type="evidence" value="ECO:0007669"/>
    <property type="project" value="UniProtKB-KW"/>
</dbReference>
<evidence type="ECO:0000313" key="5">
    <source>
        <dbReference type="EMBL" id="PXY02806.1"/>
    </source>
</evidence>
<feature type="domain" description="GFO/IDH/MocA-like oxidoreductase" evidence="4">
    <location>
        <begin position="132"/>
        <end position="247"/>
    </location>
</feature>
<dbReference type="EMBL" id="QFLI01000001">
    <property type="protein sequence ID" value="PXY02806.1"/>
    <property type="molecule type" value="Genomic_DNA"/>
</dbReference>
<dbReference type="RefSeq" id="WP_110358965.1">
    <property type="nucleotide sequence ID" value="NZ_QFLI01000001.1"/>
</dbReference>
<dbReference type="Gene3D" id="3.40.50.720">
    <property type="entry name" value="NAD(P)-binding Rossmann-like Domain"/>
    <property type="match status" value="1"/>
</dbReference>
<feature type="domain" description="Gfo/Idh/MocA-like oxidoreductase N-terminal" evidence="3">
    <location>
        <begin position="3"/>
        <end position="121"/>
    </location>
</feature>
<dbReference type="Pfam" id="PF01408">
    <property type="entry name" value="GFO_IDH_MocA"/>
    <property type="match status" value="1"/>
</dbReference>